<dbReference type="OrthoDB" id="6110174at2759"/>
<evidence type="ECO:0000313" key="2">
    <source>
        <dbReference type="Proteomes" id="UP000596742"/>
    </source>
</evidence>
<organism evidence="1 2">
    <name type="scientific">Mytilus galloprovincialis</name>
    <name type="common">Mediterranean mussel</name>
    <dbReference type="NCBI Taxonomy" id="29158"/>
    <lineage>
        <taxon>Eukaryota</taxon>
        <taxon>Metazoa</taxon>
        <taxon>Spiralia</taxon>
        <taxon>Lophotrochozoa</taxon>
        <taxon>Mollusca</taxon>
        <taxon>Bivalvia</taxon>
        <taxon>Autobranchia</taxon>
        <taxon>Pteriomorphia</taxon>
        <taxon>Mytilida</taxon>
        <taxon>Mytiloidea</taxon>
        <taxon>Mytilidae</taxon>
        <taxon>Mytilinae</taxon>
        <taxon>Mytilus</taxon>
    </lineage>
</organism>
<keyword evidence="2" id="KW-1185">Reference proteome</keyword>
<comment type="caution">
    <text evidence="1">The sequence shown here is derived from an EMBL/GenBank/DDBJ whole genome shotgun (WGS) entry which is preliminary data.</text>
</comment>
<dbReference type="EMBL" id="UYJE01002585">
    <property type="protein sequence ID" value="VDI12128.1"/>
    <property type="molecule type" value="Genomic_DNA"/>
</dbReference>
<reference evidence="1" key="1">
    <citation type="submission" date="2018-11" db="EMBL/GenBank/DDBJ databases">
        <authorList>
            <person name="Alioto T."/>
            <person name="Alioto T."/>
        </authorList>
    </citation>
    <scope>NUCLEOTIDE SEQUENCE</scope>
</reference>
<name>A0A8B6D1B3_MYTGA</name>
<evidence type="ECO:0000313" key="1">
    <source>
        <dbReference type="EMBL" id="VDI12128.1"/>
    </source>
</evidence>
<dbReference type="AlphaFoldDB" id="A0A8B6D1B3"/>
<dbReference type="Proteomes" id="UP000596742">
    <property type="component" value="Unassembled WGS sequence"/>
</dbReference>
<sequence length="189" mass="21512">MEKVESAILVEISKLKNDPIIQINTLEKKMKTDVSNAKKEKHRSIEKKISSEYIRIKRCFAGKKGGVGISKGARRQRKHVVFSTVQLNFSKHKFSQKKVKTLSTFKKEITQQLNCSDRLNITGIAVTTDDKALYCNFYNPECKVYVDKIDQYNLKQNTTLSFPTEPSGMPILTGTDKAVVSLPFESYLQ</sequence>
<gene>
    <name evidence="1" type="ORF">MGAL_10B029356</name>
</gene>
<protein>
    <submittedName>
        <fullName evidence="1">Uncharacterized protein</fullName>
    </submittedName>
</protein>
<proteinExistence type="predicted"/>
<accession>A0A8B6D1B3</accession>